<reference evidence="3" key="1">
    <citation type="submission" date="2022-02" db="EMBL/GenBank/DDBJ databases">
        <title>Corynebacterium sp. from urogenital microbiome.</title>
        <authorList>
            <person name="Cappelli E.A."/>
            <person name="Ribeiro T.G."/>
            <person name="Peixe L."/>
        </authorList>
    </citation>
    <scope>NUCLEOTIDE SEQUENCE</scope>
    <source>
        <strain evidence="3">C9Ua_112</strain>
    </source>
</reference>
<dbReference type="AlphaFoldDB" id="A0A9X3RQK6"/>
<gene>
    <name evidence="3" type="ORF">L8U58_00860</name>
</gene>
<organism evidence="3 4">
    <name type="scientific">Corynebacterium macclintockiae</name>
    <dbReference type="NCBI Taxonomy" id="2913501"/>
    <lineage>
        <taxon>Bacteria</taxon>
        <taxon>Bacillati</taxon>
        <taxon>Actinomycetota</taxon>
        <taxon>Actinomycetes</taxon>
        <taxon>Mycobacteriales</taxon>
        <taxon>Corynebacteriaceae</taxon>
        <taxon>Corynebacterium</taxon>
    </lineage>
</organism>
<evidence type="ECO:0000256" key="2">
    <source>
        <dbReference type="RuleBase" id="RU362080"/>
    </source>
</evidence>
<dbReference type="EMBL" id="JAKMUV010000001">
    <property type="protein sequence ID" value="MCZ9304102.1"/>
    <property type="molecule type" value="Genomic_DNA"/>
</dbReference>
<dbReference type="Pfam" id="PF02604">
    <property type="entry name" value="PhdYeFM_antitox"/>
    <property type="match status" value="1"/>
</dbReference>
<sequence>MASLSAHEFNQDVSYAKRKASEGPVVITDRGEPAFVLLSIDDYRKISGSNEGWASRLQMEEDIDLEDERMDFEPRGCNI</sequence>
<comment type="caution">
    <text evidence="3">The sequence shown here is derived from an EMBL/GenBank/DDBJ whole genome shotgun (WGS) entry which is preliminary data.</text>
</comment>
<dbReference type="Proteomes" id="UP001146505">
    <property type="component" value="Unassembled WGS sequence"/>
</dbReference>
<dbReference type="GeneID" id="301812075"/>
<evidence type="ECO:0000256" key="1">
    <source>
        <dbReference type="ARBA" id="ARBA00009981"/>
    </source>
</evidence>
<keyword evidence="4" id="KW-1185">Reference proteome</keyword>
<comment type="similarity">
    <text evidence="1 2">Belongs to the phD/YefM antitoxin family.</text>
</comment>
<dbReference type="RefSeq" id="WP_034994200.1">
    <property type="nucleotide sequence ID" value="NZ_CP180526.1"/>
</dbReference>
<evidence type="ECO:0000313" key="4">
    <source>
        <dbReference type="Proteomes" id="UP001146505"/>
    </source>
</evidence>
<proteinExistence type="inferred from homology"/>
<protein>
    <recommendedName>
        <fullName evidence="2">Antitoxin</fullName>
    </recommendedName>
</protein>
<evidence type="ECO:0000313" key="3">
    <source>
        <dbReference type="EMBL" id="MCZ9304102.1"/>
    </source>
</evidence>
<name>A0A9X3RQK6_9CORY</name>
<dbReference type="NCBIfam" id="TIGR01552">
    <property type="entry name" value="phd_fam"/>
    <property type="match status" value="1"/>
</dbReference>
<dbReference type="InterPro" id="IPR006442">
    <property type="entry name" value="Antitoxin_Phd/YefM"/>
</dbReference>
<accession>A0A9X3RQK6</accession>
<dbReference type="SUPFAM" id="SSF143120">
    <property type="entry name" value="YefM-like"/>
    <property type="match status" value="1"/>
</dbReference>
<comment type="function">
    <text evidence="2">Antitoxin component of a type II toxin-antitoxin (TA) system.</text>
</comment>
<dbReference type="Gene3D" id="3.40.1620.10">
    <property type="entry name" value="YefM-like domain"/>
    <property type="match status" value="1"/>
</dbReference>
<dbReference type="InterPro" id="IPR036165">
    <property type="entry name" value="YefM-like_sf"/>
</dbReference>